<accession>A0A5R8KA28</accession>
<name>A0A5R8KA28_9BACT</name>
<dbReference type="InterPro" id="IPR000847">
    <property type="entry name" value="LysR_HTH_N"/>
</dbReference>
<dbReference type="InterPro" id="IPR005119">
    <property type="entry name" value="LysR_subst-bd"/>
</dbReference>
<dbReference type="EMBL" id="VAUV01000015">
    <property type="protein sequence ID" value="TLD69151.1"/>
    <property type="molecule type" value="Genomic_DNA"/>
</dbReference>
<dbReference type="Gene3D" id="1.10.10.10">
    <property type="entry name" value="Winged helix-like DNA-binding domain superfamily/Winged helix DNA-binding domain"/>
    <property type="match status" value="1"/>
</dbReference>
<comment type="similarity">
    <text evidence="1">Belongs to the LysR transcriptional regulatory family.</text>
</comment>
<dbReference type="OrthoDB" id="9785745at2"/>
<proteinExistence type="inferred from homology"/>
<keyword evidence="2" id="KW-0805">Transcription regulation</keyword>
<gene>
    <name evidence="6" type="ORF">FEM03_18805</name>
</gene>
<comment type="caution">
    <text evidence="6">The sequence shown here is derived from an EMBL/GenBank/DDBJ whole genome shotgun (WGS) entry which is preliminary data.</text>
</comment>
<dbReference type="SUPFAM" id="SSF46785">
    <property type="entry name" value="Winged helix' DNA-binding domain"/>
    <property type="match status" value="1"/>
</dbReference>
<evidence type="ECO:0000259" key="5">
    <source>
        <dbReference type="PROSITE" id="PS50931"/>
    </source>
</evidence>
<dbReference type="Proteomes" id="UP000306196">
    <property type="component" value="Unassembled WGS sequence"/>
</dbReference>
<dbReference type="PROSITE" id="PS50931">
    <property type="entry name" value="HTH_LYSR"/>
    <property type="match status" value="1"/>
</dbReference>
<evidence type="ECO:0000256" key="4">
    <source>
        <dbReference type="ARBA" id="ARBA00023163"/>
    </source>
</evidence>
<dbReference type="GO" id="GO:0003700">
    <property type="term" value="F:DNA-binding transcription factor activity"/>
    <property type="evidence" value="ECO:0007669"/>
    <property type="project" value="InterPro"/>
</dbReference>
<dbReference type="GO" id="GO:0000976">
    <property type="term" value="F:transcription cis-regulatory region binding"/>
    <property type="evidence" value="ECO:0007669"/>
    <property type="project" value="TreeGrafter"/>
</dbReference>
<dbReference type="InterPro" id="IPR036388">
    <property type="entry name" value="WH-like_DNA-bd_sf"/>
</dbReference>
<dbReference type="Gene3D" id="3.40.190.290">
    <property type="match status" value="1"/>
</dbReference>
<dbReference type="PANTHER" id="PTHR30126:SF39">
    <property type="entry name" value="HTH-TYPE TRANSCRIPTIONAL REGULATOR CYSL"/>
    <property type="match status" value="1"/>
</dbReference>
<evidence type="ECO:0000313" key="7">
    <source>
        <dbReference type="Proteomes" id="UP000306196"/>
    </source>
</evidence>
<evidence type="ECO:0000256" key="3">
    <source>
        <dbReference type="ARBA" id="ARBA00023125"/>
    </source>
</evidence>
<dbReference type="AlphaFoldDB" id="A0A5R8KA28"/>
<dbReference type="InterPro" id="IPR036390">
    <property type="entry name" value="WH_DNA-bd_sf"/>
</dbReference>
<evidence type="ECO:0000256" key="1">
    <source>
        <dbReference type="ARBA" id="ARBA00009437"/>
    </source>
</evidence>
<reference evidence="6 7" key="1">
    <citation type="submission" date="2019-05" db="EMBL/GenBank/DDBJ databases">
        <title>Verrucobacter flavum gen. nov., sp. nov. a new member of the family Verrucomicrobiaceae.</title>
        <authorList>
            <person name="Szuroczki S."/>
            <person name="Abbaszade G."/>
            <person name="Szabo A."/>
            <person name="Felfoldi T."/>
            <person name="Schumann P."/>
            <person name="Boka K."/>
            <person name="Keki Z."/>
            <person name="Toumi M."/>
            <person name="Toth E."/>
        </authorList>
    </citation>
    <scope>NUCLEOTIDE SEQUENCE [LARGE SCALE GENOMIC DNA]</scope>
    <source>
        <strain evidence="6 7">MG-N-17</strain>
    </source>
</reference>
<keyword evidence="7" id="KW-1185">Reference proteome</keyword>
<evidence type="ECO:0000256" key="2">
    <source>
        <dbReference type="ARBA" id="ARBA00023015"/>
    </source>
</evidence>
<feature type="domain" description="HTH lysR-type" evidence="5">
    <location>
        <begin position="1"/>
        <end position="58"/>
    </location>
</feature>
<dbReference type="Pfam" id="PF00126">
    <property type="entry name" value="HTH_1"/>
    <property type="match status" value="1"/>
</dbReference>
<dbReference type="FunFam" id="1.10.10.10:FF:000001">
    <property type="entry name" value="LysR family transcriptional regulator"/>
    <property type="match status" value="1"/>
</dbReference>
<dbReference type="Pfam" id="PF03466">
    <property type="entry name" value="LysR_substrate"/>
    <property type="match status" value="1"/>
</dbReference>
<organism evidence="6 7">
    <name type="scientific">Phragmitibacter flavus</name>
    <dbReference type="NCBI Taxonomy" id="2576071"/>
    <lineage>
        <taxon>Bacteria</taxon>
        <taxon>Pseudomonadati</taxon>
        <taxon>Verrucomicrobiota</taxon>
        <taxon>Verrucomicrobiia</taxon>
        <taxon>Verrucomicrobiales</taxon>
        <taxon>Verrucomicrobiaceae</taxon>
        <taxon>Phragmitibacter</taxon>
    </lineage>
</organism>
<dbReference type="PANTHER" id="PTHR30126">
    <property type="entry name" value="HTH-TYPE TRANSCRIPTIONAL REGULATOR"/>
    <property type="match status" value="1"/>
</dbReference>
<dbReference type="RefSeq" id="WP_138087837.1">
    <property type="nucleotide sequence ID" value="NZ_VAUV01000015.1"/>
</dbReference>
<dbReference type="SUPFAM" id="SSF53850">
    <property type="entry name" value="Periplasmic binding protein-like II"/>
    <property type="match status" value="1"/>
</dbReference>
<dbReference type="CDD" id="cd05466">
    <property type="entry name" value="PBP2_LTTR_substrate"/>
    <property type="match status" value="1"/>
</dbReference>
<keyword evidence="3" id="KW-0238">DNA-binding</keyword>
<protein>
    <submittedName>
        <fullName evidence="6">LysR family transcriptional regulator</fullName>
    </submittedName>
</protein>
<sequence length="298" mass="33856">MQLLTLKIFCDLVETKSFSQSALRNKITQSAVSQQIRSLEDKFGVVFFERGRRKFSITPEGQLFDRAARSILDSYEQIGPRLHQLKNVVSGPLRISTAYSIGLHGLPDILRSFRETHSNVDVQVQYRRSHTVYEDVQQGRADLGLVSFPSRSKGVIADVFDEDEMVLICSPNHPLALKKKVFISDLQDQNFVSYEADTPTGKSISRVFRQHNISLANQHEFDNLETVKRAVEVDNVISIIPLRTAEMEIAEGKLVAIHLEDYAFKRPLAVLRKQGQVTTSAMREFMNTLLNKEVLSFE</sequence>
<keyword evidence="4" id="KW-0804">Transcription</keyword>
<evidence type="ECO:0000313" key="6">
    <source>
        <dbReference type="EMBL" id="TLD69151.1"/>
    </source>
</evidence>
<dbReference type="PRINTS" id="PR00039">
    <property type="entry name" value="HTHLYSR"/>
</dbReference>